<dbReference type="InterPro" id="IPR000387">
    <property type="entry name" value="Tyr_Pase_dom"/>
</dbReference>
<dbReference type="Gene3D" id="3.90.190.10">
    <property type="entry name" value="Protein tyrosine phosphatase superfamily"/>
    <property type="match status" value="1"/>
</dbReference>
<dbReference type="Proteomes" id="UP000005426">
    <property type="component" value="Unassembled WGS sequence"/>
</dbReference>
<dbReference type="OrthoDB" id="10253954at2759"/>
<evidence type="ECO:0000256" key="2">
    <source>
        <dbReference type="SAM" id="MobiDB-lite"/>
    </source>
</evidence>
<dbReference type="AlphaFoldDB" id="G9NQA4"/>
<dbReference type="eggNOG" id="KOG0789">
    <property type="taxonomic scope" value="Eukaryota"/>
</dbReference>
<dbReference type="PROSITE" id="PS00383">
    <property type="entry name" value="TYR_PHOSPHATASE_1"/>
    <property type="match status" value="1"/>
</dbReference>
<reference evidence="5 6" key="1">
    <citation type="journal article" date="2011" name="Genome Biol.">
        <title>Comparative genome sequence analysis underscores mycoparasitism as the ancestral life style of Trichoderma.</title>
        <authorList>
            <person name="Kubicek C.P."/>
            <person name="Herrera-Estrella A."/>
            <person name="Seidl-Seiboth V."/>
            <person name="Martinez D.A."/>
            <person name="Druzhinina I.S."/>
            <person name="Thon M."/>
            <person name="Zeilinger S."/>
            <person name="Casas-Flores S."/>
            <person name="Horwitz B.A."/>
            <person name="Mukherjee P.K."/>
            <person name="Mukherjee M."/>
            <person name="Kredics L."/>
            <person name="Alcaraz L.D."/>
            <person name="Aerts A."/>
            <person name="Antal Z."/>
            <person name="Atanasova L."/>
            <person name="Cervantes-Badillo M.G."/>
            <person name="Challacombe J."/>
            <person name="Chertkov O."/>
            <person name="McCluskey K."/>
            <person name="Coulpier F."/>
            <person name="Deshpande N."/>
            <person name="von Doehren H."/>
            <person name="Ebbole D.J."/>
            <person name="Esquivel-Naranjo E.U."/>
            <person name="Fekete E."/>
            <person name="Flipphi M."/>
            <person name="Glaser F."/>
            <person name="Gomez-Rodriguez E.Y."/>
            <person name="Gruber S."/>
            <person name="Han C."/>
            <person name="Henrissat B."/>
            <person name="Hermosa R."/>
            <person name="Hernandez-Onate M."/>
            <person name="Karaffa L."/>
            <person name="Kosti I."/>
            <person name="Le Crom S."/>
            <person name="Lindquist E."/>
            <person name="Lucas S."/>
            <person name="Luebeck M."/>
            <person name="Luebeck P.S."/>
            <person name="Margeot A."/>
            <person name="Metz B."/>
            <person name="Misra M."/>
            <person name="Nevalainen H."/>
            <person name="Omann M."/>
            <person name="Packer N."/>
            <person name="Perrone G."/>
            <person name="Uresti-Rivera E.E."/>
            <person name="Salamov A."/>
            <person name="Schmoll M."/>
            <person name="Seiboth B."/>
            <person name="Shapiro H."/>
            <person name="Sukno S."/>
            <person name="Tamayo-Ramos J.A."/>
            <person name="Tisch D."/>
            <person name="Wiest A."/>
            <person name="Wilkinson H.H."/>
            <person name="Zhang M."/>
            <person name="Coutinho P.M."/>
            <person name="Kenerley C.M."/>
            <person name="Monte E."/>
            <person name="Baker S.E."/>
            <person name="Grigoriev I.V."/>
        </authorList>
    </citation>
    <scope>NUCLEOTIDE SEQUENCE [LARGE SCALE GENOMIC DNA]</scope>
    <source>
        <strain evidence="6">ATCC 20476 / IMI 206040</strain>
    </source>
</reference>
<dbReference type="OMA" id="WHYLYTR"/>
<dbReference type="EMBL" id="ABDG02000021">
    <property type="protein sequence ID" value="EHK47249.1"/>
    <property type="molecule type" value="Genomic_DNA"/>
</dbReference>
<feature type="domain" description="Tyrosine-protein phosphatase" evidence="3">
    <location>
        <begin position="1"/>
        <end position="256"/>
    </location>
</feature>
<dbReference type="InterPro" id="IPR003595">
    <property type="entry name" value="Tyr_Pase_cat"/>
</dbReference>
<dbReference type="SMART" id="SM00194">
    <property type="entry name" value="PTPc"/>
    <property type="match status" value="1"/>
</dbReference>
<evidence type="ECO:0000313" key="6">
    <source>
        <dbReference type="Proteomes" id="UP000005426"/>
    </source>
</evidence>
<accession>G9NQA4</accession>
<feature type="region of interest" description="Disordered" evidence="2">
    <location>
        <begin position="268"/>
        <end position="290"/>
    </location>
</feature>
<dbReference type="SMART" id="SM00404">
    <property type="entry name" value="PTPc_motif"/>
    <property type="match status" value="1"/>
</dbReference>
<keyword evidence="6" id="KW-1185">Reference proteome</keyword>
<name>G9NQA4_HYPAI</name>
<dbReference type="HOGENOM" id="CLU_001645_9_12_1"/>
<dbReference type="GeneID" id="25777808"/>
<evidence type="ECO:0000259" key="4">
    <source>
        <dbReference type="PROSITE" id="PS50056"/>
    </source>
</evidence>
<dbReference type="PROSITE" id="PS50055">
    <property type="entry name" value="TYR_PHOSPHATASE_PTP"/>
    <property type="match status" value="1"/>
</dbReference>
<sequence>MDRYDDIRPFAQNRVKLQVPENTSDYVNASPIILTSPSHPSQPPLRYIAMKEPTRASIDHVWRMVAEQTSSPAVIVQISTMVEVTMSTLYFPENEEPWNLNKSNLWGDDWKAKLSVISSEIDNGGTEKSKLLLHVHGEEEPRVVWHYLYTRWDTYSPYSLDHLGGLVEVMKSSWQHNSPSNPRIIHCDDGSGRTSVFIALDHLIRELNFGALASYNLPQEGDDPVYNTVEILYQQRQNMVHRQAHYLLLYEAMKKLWHDKYGVVAEEGSGESAAWRREESSPREQCIDGA</sequence>
<dbReference type="InterPro" id="IPR029021">
    <property type="entry name" value="Prot-tyrosine_phosphatase-like"/>
</dbReference>
<dbReference type="SUPFAM" id="SSF52799">
    <property type="entry name" value="(Phosphotyrosine protein) phosphatases II"/>
    <property type="match status" value="1"/>
</dbReference>
<proteinExistence type="inferred from homology"/>
<dbReference type="Pfam" id="PF00102">
    <property type="entry name" value="Y_phosphatase"/>
    <property type="match status" value="1"/>
</dbReference>
<dbReference type="InterPro" id="IPR050348">
    <property type="entry name" value="Protein-Tyr_Phosphatase"/>
</dbReference>
<gene>
    <name evidence="5" type="ORF">TRIATDRAFT_217798</name>
</gene>
<dbReference type="InterPro" id="IPR000242">
    <property type="entry name" value="PTP_cat"/>
</dbReference>
<dbReference type="InterPro" id="IPR016130">
    <property type="entry name" value="Tyr_Pase_AS"/>
</dbReference>
<protein>
    <submittedName>
        <fullName evidence="5">Uncharacterized protein</fullName>
    </submittedName>
</protein>
<dbReference type="GO" id="GO:0004725">
    <property type="term" value="F:protein tyrosine phosphatase activity"/>
    <property type="evidence" value="ECO:0007669"/>
    <property type="project" value="InterPro"/>
</dbReference>
<comment type="similarity">
    <text evidence="1">Belongs to the protein-tyrosine phosphatase family. Non-receptor class subfamily.</text>
</comment>
<comment type="caution">
    <text evidence="5">The sequence shown here is derived from an EMBL/GenBank/DDBJ whole genome shotgun (WGS) entry which is preliminary data.</text>
</comment>
<dbReference type="PANTHER" id="PTHR19134">
    <property type="entry name" value="RECEPTOR-TYPE TYROSINE-PROTEIN PHOSPHATASE"/>
    <property type="match status" value="1"/>
</dbReference>
<feature type="compositionally biased region" description="Basic and acidic residues" evidence="2">
    <location>
        <begin position="274"/>
        <end position="290"/>
    </location>
</feature>
<organism evidence="5 6">
    <name type="scientific">Hypocrea atroviridis (strain ATCC 20476 / IMI 206040)</name>
    <name type="common">Trichoderma atroviride</name>
    <dbReference type="NCBI Taxonomy" id="452589"/>
    <lineage>
        <taxon>Eukaryota</taxon>
        <taxon>Fungi</taxon>
        <taxon>Dikarya</taxon>
        <taxon>Ascomycota</taxon>
        <taxon>Pezizomycotina</taxon>
        <taxon>Sordariomycetes</taxon>
        <taxon>Hypocreomycetidae</taxon>
        <taxon>Hypocreales</taxon>
        <taxon>Hypocreaceae</taxon>
        <taxon>Trichoderma</taxon>
    </lineage>
</organism>
<dbReference type="PANTHER" id="PTHR19134:SF449">
    <property type="entry name" value="TYROSINE-PROTEIN PHOSPHATASE 1"/>
    <property type="match status" value="1"/>
</dbReference>
<feature type="domain" description="Tyrosine specific protein phosphatases" evidence="4">
    <location>
        <begin position="164"/>
        <end position="247"/>
    </location>
</feature>
<evidence type="ECO:0000313" key="5">
    <source>
        <dbReference type="EMBL" id="EHK47249.1"/>
    </source>
</evidence>
<dbReference type="STRING" id="452589.G9NQA4"/>
<evidence type="ECO:0000256" key="1">
    <source>
        <dbReference type="ARBA" id="ARBA00009649"/>
    </source>
</evidence>
<evidence type="ECO:0000259" key="3">
    <source>
        <dbReference type="PROSITE" id="PS50055"/>
    </source>
</evidence>
<dbReference type="PROSITE" id="PS50056">
    <property type="entry name" value="TYR_PHOSPHATASE_2"/>
    <property type="match status" value="1"/>
</dbReference>
<dbReference type="KEGG" id="tatv:25777808"/>
<dbReference type="PRINTS" id="PR00700">
    <property type="entry name" value="PRTYPHPHTASE"/>
</dbReference>